<accession>A0A165ELK7</accession>
<evidence type="ECO:0000256" key="1">
    <source>
        <dbReference type="SAM" id="MobiDB-lite"/>
    </source>
</evidence>
<evidence type="ECO:0000313" key="3">
    <source>
        <dbReference type="Proteomes" id="UP000077266"/>
    </source>
</evidence>
<dbReference type="Proteomes" id="UP000077266">
    <property type="component" value="Unassembled WGS sequence"/>
</dbReference>
<organism evidence="2 3">
    <name type="scientific">Exidia glandulosa HHB12029</name>
    <dbReference type="NCBI Taxonomy" id="1314781"/>
    <lineage>
        <taxon>Eukaryota</taxon>
        <taxon>Fungi</taxon>
        <taxon>Dikarya</taxon>
        <taxon>Basidiomycota</taxon>
        <taxon>Agaricomycotina</taxon>
        <taxon>Agaricomycetes</taxon>
        <taxon>Auriculariales</taxon>
        <taxon>Exidiaceae</taxon>
        <taxon>Exidia</taxon>
    </lineage>
</organism>
<dbReference type="InParanoid" id="A0A165ELK7"/>
<feature type="compositionally biased region" description="Basic and acidic residues" evidence="1">
    <location>
        <begin position="67"/>
        <end position="79"/>
    </location>
</feature>
<keyword evidence="3" id="KW-1185">Reference proteome</keyword>
<dbReference type="AlphaFoldDB" id="A0A165ELK7"/>
<reference evidence="2 3" key="1">
    <citation type="journal article" date="2016" name="Mol. Biol. Evol.">
        <title>Comparative Genomics of Early-Diverging Mushroom-Forming Fungi Provides Insights into the Origins of Lignocellulose Decay Capabilities.</title>
        <authorList>
            <person name="Nagy L.G."/>
            <person name="Riley R."/>
            <person name="Tritt A."/>
            <person name="Adam C."/>
            <person name="Daum C."/>
            <person name="Floudas D."/>
            <person name="Sun H."/>
            <person name="Yadav J.S."/>
            <person name="Pangilinan J."/>
            <person name="Larsson K.H."/>
            <person name="Matsuura K."/>
            <person name="Barry K."/>
            <person name="Labutti K."/>
            <person name="Kuo R."/>
            <person name="Ohm R.A."/>
            <person name="Bhattacharya S.S."/>
            <person name="Shirouzu T."/>
            <person name="Yoshinaga Y."/>
            <person name="Martin F.M."/>
            <person name="Grigoriev I.V."/>
            <person name="Hibbett D.S."/>
        </authorList>
    </citation>
    <scope>NUCLEOTIDE SEQUENCE [LARGE SCALE GENOMIC DNA]</scope>
    <source>
        <strain evidence="2 3">HHB12029</strain>
    </source>
</reference>
<feature type="region of interest" description="Disordered" evidence="1">
    <location>
        <begin position="1"/>
        <end position="90"/>
    </location>
</feature>
<proteinExistence type="predicted"/>
<feature type="compositionally biased region" description="Acidic residues" evidence="1">
    <location>
        <begin position="80"/>
        <end position="90"/>
    </location>
</feature>
<sequence length="90" mass="9768">MNEAKDAEARAFTGMRLQMSTPDPTGSHPLKIQKKSSQRLRVEGQPPGSLTLESGTDAAITFPGPSPEEKEAEVESHDASEDEELDWSLS</sequence>
<gene>
    <name evidence="2" type="ORF">EXIGLDRAFT_773880</name>
</gene>
<evidence type="ECO:0000313" key="2">
    <source>
        <dbReference type="EMBL" id="KZV87224.1"/>
    </source>
</evidence>
<name>A0A165ELK7_EXIGL</name>
<protein>
    <submittedName>
        <fullName evidence="2">Uncharacterized protein</fullName>
    </submittedName>
</protein>
<dbReference type="EMBL" id="KV426132">
    <property type="protein sequence ID" value="KZV87224.1"/>
    <property type="molecule type" value="Genomic_DNA"/>
</dbReference>